<feature type="region of interest" description="Disordered" evidence="1">
    <location>
        <begin position="279"/>
        <end position="300"/>
    </location>
</feature>
<dbReference type="RefSeq" id="WP_243146495.1">
    <property type="nucleotide sequence ID" value="NZ_CP085193.1"/>
</dbReference>
<dbReference type="NCBIfam" id="NF047619">
    <property type="entry name" value="NADase_discoid"/>
    <property type="match status" value="1"/>
</dbReference>
<comment type="caution">
    <text evidence="3">The sequence shown here is derived from an EMBL/GenBank/DDBJ whole genome shotgun (WGS) entry which is preliminary data.</text>
</comment>
<accession>A0A3L8R710</accession>
<feature type="compositionally biased region" description="Pro residues" evidence="1">
    <location>
        <begin position="36"/>
        <end position="97"/>
    </location>
</feature>
<feature type="compositionally biased region" description="Low complexity" evidence="1">
    <location>
        <begin position="105"/>
        <end position="117"/>
    </location>
</feature>
<evidence type="ECO:0000256" key="1">
    <source>
        <dbReference type="SAM" id="MobiDB-lite"/>
    </source>
</evidence>
<dbReference type="Pfam" id="PF25302">
    <property type="entry name" value="NADase_transloc"/>
    <property type="match status" value="1"/>
</dbReference>
<feature type="compositionally biased region" description="Pro residues" evidence="1">
    <location>
        <begin position="118"/>
        <end position="132"/>
    </location>
</feature>
<gene>
    <name evidence="3" type="ORF">D3C57_138220</name>
</gene>
<organism evidence="3 4">
    <name type="scientific">Streptomyces rapamycinicus (strain ATCC 29253 / DSM 41530 / NRRL 5491 / AYB-994)</name>
    <name type="common">Streptomyces hygroscopicus (strain ATCC 29253)</name>
    <dbReference type="NCBI Taxonomy" id="1343740"/>
    <lineage>
        <taxon>Bacteria</taxon>
        <taxon>Bacillati</taxon>
        <taxon>Actinomycetota</taxon>
        <taxon>Actinomycetes</taxon>
        <taxon>Kitasatosporales</taxon>
        <taxon>Streptomycetaceae</taxon>
        <taxon>Streptomyces</taxon>
        <taxon>Streptomyces violaceusniger group</taxon>
    </lineage>
</organism>
<feature type="compositionally biased region" description="Pro residues" evidence="1">
    <location>
        <begin position="162"/>
        <end position="173"/>
    </location>
</feature>
<dbReference type="PRINTS" id="PR01217">
    <property type="entry name" value="PRICHEXTENSN"/>
</dbReference>
<dbReference type="SUPFAM" id="SSF49785">
    <property type="entry name" value="Galactose-binding domain-like"/>
    <property type="match status" value="1"/>
</dbReference>
<reference evidence="3 4" key="1">
    <citation type="journal article" date="2018" name="J. Biol. Chem.">
        <title>Discovery of the actinoplanic acid pathway in Streptomyces rapamycinicus reveals a genetically conserved synergism with rapamycin.</title>
        <authorList>
            <person name="Mrak P."/>
            <person name="Krastel P."/>
            <person name="Pivk Lukancic P."/>
            <person name="Tao J."/>
            <person name="Pistorius D."/>
            <person name="Moore C.M."/>
        </authorList>
    </citation>
    <scope>NUCLEOTIDE SEQUENCE [LARGE SCALE GENOMIC DNA]</scope>
    <source>
        <strain evidence="3 4">NRRL 5491</strain>
    </source>
</reference>
<evidence type="ECO:0000259" key="2">
    <source>
        <dbReference type="Pfam" id="PF25302"/>
    </source>
</evidence>
<dbReference type="Proteomes" id="UP000281594">
    <property type="component" value="Unassembled WGS sequence"/>
</dbReference>
<dbReference type="EMBL" id="QYCY01000002">
    <property type="protein sequence ID" value="RLV75188.1"/>
    <property type="molecule type" value="Genomic_DNA"/>
</dbReference>
<dbReference type="AlphaFoldDB" id="A0A3L8R710"/>
<dbReference type="InterPro" id="IPR008979">
    <property type="entry name" value="Galactose-bd-like_sf"/>
</dbReference>
<feature type="domain" description="NAD glycohydrolase translocation F5/8 type C" evidence="2">
    <location>
        <begin position="293"/>
        <end position="421"/>
    </location>
</feature>
<dbReference type="InterPro" id="IPR057561">
    <property type="entry name" value="NADase_transloc"/>
</dbReference>
<name>A0A3L8R710_STRRN</name>
<dbReference type="Gene3D" id="2.60.120.260">
    <property type="entry name" value="Galactose-binding domain-like"/>
    <property type="match status" value="1"/>
</dbReference>
<proteinExistence type="predicted"/>
<sequence>MICPDCGHRNAAGAHFCASCEAFLAWDEEPDRRPGPAAPPGTPPPTTPPGTPSPTPPGAPPPTPPGTPPTTPPGTPPTTPPGTPPTTPPGTPPPTPPASGTGDGPRLPDAPRAATPAATPPTAPAPVRPPTARPEEPAAAPRRPGDPLDDPGTGPDHRPDAPDVPPATPPRPDAPPHRPGRPCPRCRADNPPGRRLCVRCGALLDSGPPVPGPPRPLPWWRRLFRRDAQRPLAAGSRPRRRTWPRPRLTLPVLVLVLAAAAWFARSQLSDVFTFTQDQTGDPQALHPSTVRGSSQAPGHRAQAAFDGYNNRYWAPATAGPGTGEYLEADFDRPVRLRKLLITSGRSAKADEFLTQARPSELTLTLVDSEGERTTKGVNLQDRAGQQSFDVHGSDVVRIRLTVDAAYGARSDRRSAIAEVEFFGRQ</sequence>
<evidence type="ECO:0000313" key="3">
    <source>
        <dbReference type="EMBL" id="RLV75188.1"/>
    </source>
</evidence>
<protein>
    <recommendedName>
        <fullName evidence="2">NAD glycohydrolase translocation F5/8 type C domain-containing protein</fullName>
    </recommendedName>
</protein>
<evidence type="ECO:0000313" key="4">
    <source>
        <dbReference type="Proteomes" id="UP000281594"/>
    </source>
</evidence>
<feature type="region of interest" description="Disordered" evidence="1">
    <location>
        <begin position="28"/>
        <end position="192"/>
    </location>
</feature>